<evidence type="ECO:0000313" key="3">
    <source>
        <dbReference type="Proteomes" id="UP001259832"/>
    </source>
</evidence>
<accession>A0AAD9LQC7</accession>
<keyword evidence="1" id="KW-1133">Transmembrane helix</keyword>
<feature type="transmembrane region" description="Helical" evidence="1">
    <location>
        <begin position="129"/>
        <end position="149"/>
    </location>
</feature>
<proteinExistence type="predicted"/>
<sequence>MSLCNEIRVCYRQRAYPNSRHGKFSNRIPSSGLASVHEQHPCMGLTTAARQQCMGLFVAAQEERAYRIARRMYLTSIEILSIVTVVSFLMRHHIFSMCESKWILERQRSYNSINLALDAVTLTPTDVIWVQYVPLLRIIGASFGALLLYSAIKCAYLTRHVTRTHTFVWSTRWCGRRSSLSVKDLLSGSQLPQKQIQYERSDLEVLLHCPVRAKSLIRNSTGLETINRDGIVEATLSCALDFGVMVHASVAHSRICFWDACVSSLAFEILQRPEHLTTSSNQHQFGYSSTW</sequence>
<dbReference type="Proteomes" id="UP001259832">
    <property type="component" value="Unassembled WGS sequence"/>
</dbReference>
<keyword evidence="1" id="KW-0812">Transmembrane</keyword>
<comment type="caution">
    <text evidence="2">The sequence shown here is derived from an EMBL/GenBank/DDBJ whole genome shotgun (WGS) entry which is preliminary data.</text>
</comment>
<organism evidence="2 3">
    <name type="scientific">Phytophthora citrophthora</name>
    <dbReference type="NCBI Taxonomy" id="4793"/>
    <lineage>
        <taxon>Eukaryota</taxon>
        <taxon>Sar</taxon>
        <taxon>Stramenopiles</taxon>
        <taxon>Oomycota</taxon>
        <taxon>Peronosporomycetes</taxon>
        <taxon>Peronosporales</taxon>
        <taxon>Peronosporaceae</taxon>
        <taxon>Phytophthora</taxon>
    </lineage>
</organism>
<dbReference type="AlphaFoldDB" id="A0AAD9LQC7"/>
<gene>
    <name evidence="2" type="ORF">P3T76_004483</name>
</gene>
<protein>
    <submittedName>
        <fullName evidence="2">Uncharacterized protein</fullName>
    </submittedName>
</protein>
<reference evidence="2" key="1">
    <citation type="submission" date="2023-08" db="EMBL/GenBank/DDBJ databases">
        <title>Reference Genome Resource for the Citrus Pathogen Phytophthora citrophthora.</title>
        <authorList>
            <person name="Moller H."/>
            <person name="Coetzee B."/>
            <person name="Rose L.J."/>
            <person name="Van Niekerk J.M."/>
        </authorList>
    </citation>
    <scope>NUCLEOTIDE SEQUENCE</scope>
    <source>
        <strain evidence="2">STE-U-9442</strain>
    </source>
</reference>
<feature type="transmembrane region" description="Helical" evidence="1">
    <location>
        <begin position="72"/>
        <end position="90"/>
    </location>
</feature>
<evidence type="ECO:0000256" key="1">
    <source>
        <dbReference type="SAM" id="Phobius"/>
    </source>
</evidence>
<evidence type="ECO:0000313" key="2">
    <source>
        <dbReference type="EMBL" id="KAK1944571.1"/>
    </source>
</evidence>
<name>A0AAD9LQC7_9STRA</name>
<keyword evidence="3" id="KW-1185">Reference proteome</keyword>
<dbReference type="EMBL" id="JASMQC010000006">
    <property type="protein sequence ID" value="KAK1944571.1"/>
    <property type="molecule type" value="Genomic_DNA"/>
</dbReference>
<keyword evidence="1" id="KW-0472">Membrane</keyword>